<comment type="similarity">
    <text evidence="2">Belongs to the phospholipase D family.</text>
</comment>
<dbReference type="PANTHER" id="PTHR43856:SF1">
    <property type="entry name" value="MITOCHONDRIAL CARDIOLIPIN HYDROLASE"/>
    <property type="match status" value="1"/>
</dbReference>
<dbReference type="RefSeq" id="WP_110308649.1">
    <property type="nucleotide sequence ID" value="NZ_QJHK01000033.1"/>
</dbReference>
<evidence type="ECO:0000256" key="3">
    <source>
        <dbReference type="ARBA" id="ARBA00012027"/>
    </source>
</evidence>
<reference evidence="8 9" key="1">
    <citation type="submission" date="2018-05" db="EMBL/GenBank/DDBJ databases">
        <title>Flavobacterium sp. strain IMCC34759, incomplete genome.</title>
        <authorList>
            <person name="Joung Y."/>
            <person name="Cho J."/>
        </authorList>
    </citation>
    <scope>NUCLEOTIDE SEQUENCE [LARGE SCALE GENOMIC DNA]</scope>
    <source>
        <strain evidence="8 9">IMCC34759</strain>
    </source>
</reference>
<accession>A0A2V4BJ38</accession>
<dbReference type="GO" id="GO:0006793">
    <property type="term" value="P:phosphorus metabolic process"/>
    <property type="evidence" value="ECO:0007669"/>
    <property type="project" value="UniProtKB-ARBA"/>
</dbReference>
<dbReference type="GO" id="GO:0016042">
    <property type="term" value="P:lipid catabolic process"/>
    <property type="evidence" value="ECO:0007669"/>
    <property type="project" value="UniProtKB-KW"/>
</dbReference>
<proteinExistence type="inferred from homology"/>
<keyword evidence="5" id="KW-0442">Lipid degradation</keyword>
<evidence type="ECO:0000259" key="7">
    <source>
        <dbReference type="PROSITE" id="PS50035"/>
    </source>
</evidence>
<dbReference type="GO" id="GO:0016891">
    <property type="term" value="F:RNA endonuclease activity producing 5'-phosphomonoesters, hydrolytic mechanism"/>
    <property type="evidence" value="ECO:0007669"/>
    <property type="project" value="TreeGrafter"/>
</dbReference>
<dbReference type="InterPro" id="IPR001736">
    <property type="entry name" value="PLipase_D/transphosphatidylase"/>
</dbReference>
<dbReference type="Proteomes" id="UP000247903">
    <property type="component" value="Unassembled WGS sequence"/>
</dbReference>
<keyword evidence="4" id="KW-0378">Hydrolase</keyword>
<comment type="caution">
    <text evidence="8">The sequence shown here is derived from an EMBL/GenBank/DDBJ whole genome shotgun (WGS) entry which is preliminary data.</text>
</comment>
<dbReference type="AlphaFoldDB" id="A0A2V4BJ38"/>
<dbReference type="Gene3D" id="3.30.870.10">
    <property type="entry name" value="Endonuclease Chain A"/>
    <property type="match status" value="1"/>
</dbReference>
<evidence type="ECO:0000256" key="4">
    <source>
        <dbReference type="ARBA" id="ARBA00022801"/>
    </source>
</evidence>
<dbReference type="PANTHER" id="PTHR43856">
    <property type="entry name" value="CARDIOLIPIN HYDROLASE"/>
    <property type="match status" value="1"/>
</dbReference>
<dbReference type="EMBL" id="QJHK01000033">
    <property type="protein sequence ID" value="PXY38757.1"/>
    <property type="molecule type" value="Genomic_DNA"/>
</dbReference>
<dbReference type="EC" id="3.1.4.4" evidence="3"/>
<organism evidence="8 9">
    <name type="scientific">Flavobacterium cheongpyeongense</name>
    <dbReference type="NCBI Taxonomy" id="2212651"/>
    <lineage>
        <taxon>Bacteria</taxon>
        <taxon>Pseudomonadati</taxon>
        <taxon>Bacteroidota</taxon>
        <taxon>Flavobacteriia</taxon>
        <taxon>Flavobacteriales</taxon>
        <taxon>Flavobacteriaceae</taxon>
        <taxon>Flavobacterium</taxon>
    </lineage>
</organism>
<keyword evidence="6" id="KW-0443">Lipid metabolism</keyword>
<evidence type="ECO:0000256" key="2">
    <source>
        <dbReference type="ARBA" id="ARBA00008664"/>
    </source>
</evidence>
<dbReference type="SMART" id="SM00155">
    <property type="entry name" value="PLDc"/>
    <property type="match status" value="1"/>
</dbReference>
<dbReference type="SUPFAM" id="SSF56024">
    <property type="entry name" value="Phospholipase D/nuclease"/>
    <property type="match status" value="1"/>
</dbReference>
<dbReference type="GO" id="GO:0004630">
    <property type="term" value="F:phospholipase D activity"/>
    <property type="evidence" value="ECO:0007669"/>
    <property type="project" value="UniProtKB-EC"/>
</dbReference>
<keyword evidence="9" id="KW-1185">Reference proteome</keyword>
<dbReference type="PROSITE" id="PS50035">
    <property type="entry name" value="PLD"/>
    <property type="match status" value="1"/>
</dbReference>
<comment type="catalytic activity">
    <reaction evidence="1">
        <text>a 1,2-diacyl-sn-glycero-3-phosphocholine + H2O = a 1,2-diacyl-sn-glycero-3-phosphate + choline + H(+)</text>
        <dbReference type="Rhea" id="RHEA:14445"/>
        <dbReference type="ChEBI" id="CHEBI:15354"/>
        <dbReference type="ChEBI" id="CHEBI:15377"/>
        <dbReference type="ChEBI" id="CHEBI:15378"/>
        <dbReference type="ChEBI" id="CHEBI:57643"/>
        <dbReference type="ChEBI" id="CHEBI:58608"/>
        <dbReference type="EC" id="3.1.4.4"/>
    </reaction>
</comment>
<evidence type="ECO:0000313" key="9">
    <source>
        <dbReference type="Proteomes" id="UP000247903"/>
    </source>
</evidence>
<gene>
    <name evidence="8" type="ORF">DMB65_21320</name>
</gene>
<feature type="domain" description="PLD phosphodiesterase" evidence="7">
    <location>
        <begin position="88"/>
        <end position="115"/>
    </location>
</feature>
<dbReference type="Pfam" id="PF13091">
    <property type="entry name" value="PLDc_2"/>
    <property type="match status" value="1"/>
</dbReference>
<evidence type="ECO:0000256" key="6">
    <source>
        <dbReference type="ARBA" id="ARBA00023098"/>
    </source>
</evidence>
<evidence type="ECO:0000313" key="8">
    <source>
        <dbReference type="EMBL" id="PXY38757.1"/>
    </source>
</evidence>
<dbReference type="InterPro" id="IPR051406">
    <property type="entry name" value="PLD_domain"/>
</dbReference>
<evidence type="ECO:0000256" key="1">
    <source>
        <dbReference type="ARBA" id="ARBA00000798"/>
    </source>
</evidence>
<protein>
    <recommendedName>
        <fullName evidence="3">phospholipase D</fullName>
        <ecNumber evidence="3">3.1.4.4</ecNumber>
    </recommendedName>
</protein>
<dbReference type="InterPro" id="IPR025202">
    <property type="entry name" value="PLD-like_dom"/>
</dbReference>
<name>A0A2V4BJ38_9FLAO</name>
<dbReference type="OrthoDB" id="9762009at2"/>
<sequence>MIAEPKVYIKGIEKKLIEYISSTEKSIYIAMAWFTNNDIKNSLINLKKKNPNIIIEIVVDDNYINDNYFSNTKSDFDSVGIKVKKNLTGIFLHNKFMIIDNQTTITGSYNYSKKANWNLENIIIVNSDNLSNYYFRLFQFITIENFKDENILLLFQHPKFAQSIISTYYNFAKKEYNAFKEKIEIGECYTYDNGLGDSLFYLPGLVFNSKIKYNEDITSEFELPVNKEIIKKWIENENMNLTLDFFSGKENLYHLINDELIENTRSLEIAFKRKIEKIIPTEEITRLIENEVNIIIEDDLWLMNFEPFINKKIIKEIFDKIKPIEKKNWW</sequence>
<evidence type="ECO:0000256" key="5">
    <source>
        <dbReference type="ARBA" id="ARBA00022963"/>
    </source>
</evidence>